<evidence type="ECO:0000313" key="3">
    <source>
        <dbReference type="Proteomes" id="UP001604043"/>
    </source>
</evidence>
<accession>A0ABW6ZDB5</accession>
<evidence type="ECO:0000313" key="2">
    <source>
        <dbReference type="EMBL" id="MFG1251778.1"/>
    </source>
</evidence>
<sequence>MHKKIMLNWQANNYFGWGLLGLNIFQRWAVDPDVQPLMGRPIGPADVQAMDPLRMFAMGPAVIKSNTFLAGLIADKTGAAAKDIIVVNGFGNRFGAAAAPHFKGRRTIARCVLEDTRVDNARQLLASHDDVLCASNWSADILRATSGKPVTMIYEGIDSSQFFPGPKSGVLDPSKFYVFSGGKIEFRKGHDLVLAFREFAARHKEAVLVAAWHSPWPKGSVGFQGKLKAPLRMDARGVLDVKRWVIENGVDESQFLELPPTPNPLIPSILREMDCAVQVSRCEAATNLPAKEAMACGIPVILANNTGARDLVGNDNCVALSAQAPVTSSSVGTEGWGESSVEEIVAALEMLFTDSESRKQIGARGAQWIMDEGRTWGHHAAALKSYLLT</sequence>
<reference evidence="2 3" key="1">
    <citation type="submission" date="2024-02" db="EMBL/GenBank/DDBJ databases">
        <title>Expansion and revision of Xanthobacter and proposal of Roseixanthobacter gen. nov.</title>
        <authorList>
            <person name="Soltysiak M.P.M."/>
            <person name="Jalihal A."/>
            <person name="Ory A."/>
            <person name="Chrisophersen C."/>
            <person name="Lee A.D."/>
            <person name="Boulton J."/>
            <person name="Springer M."/>
        </authorList>
    </citation>
    <scope>NUCLEOTIDE SEQUENCE [LARGE SCALE GENOMIC DNA]</scope>
    <source>
        <strain evidence="2 3">CB5</strain>
    </source>
</reference>
<keyword evidence="2" id="KW-0808">Transferase</keyword>
<keyword evidence="2" id="KW-0328">Glycosyltransferase</keyword>
<dbReference type="EC" id="2.4.-.-" evidence="2"/>
<dbReference type="SUPFAM" id="SSF53756">
    <property type="entry name" value="UDP-Glycosyltransferase/glycogen phosphorylase"/>
    <property type="match status" value="1"/>
</dbReference>
<dbReference type="Proteomes" id="UP001604043">
    <property type="component" value="Unassembled WGS sequence"/>
</dbReference>
<organism evidence="2 3">
    <name type="scientific">Xanthobacter aminoxidans</name>
    <dbReference type="NCBI Taxonomy" id="186280"/>
    <lineage>
        <taxon>Bacteria</taxon>
        <taxon>Pseudomonadati</taxon>
        <taxon>Pseudomonadota</taxon>
        <taxon>Alphaproteobacteria</taxon>
        <taxon>Hyphomicrobiales</taxon>
        <taxon>Xanthobacteraceae</taxon>
        <taxon>Xanthobacter</taxon>
    </lineage>
</organism>
<keyword evidence="3" id="KW-1185">Reference proteome</keyword>
<evidence type="ECO:0000259" key="1">
    <source>
        <dbReference type="Pfam" id="PF00534"/>
    </source>
</evidence>
<dbReference type="GO" id="GO:0016757">
    <property type="term" value="F:glycosyltransferase activity"/>
    <property type="evidence" value="ECO:0007669"/>
    <property type="project" value="UniProtKB-KW"/>
</dbReference>
<dbReference type="PANTHER" id="PTHR46656">
    <property type="entry name" value="PUTATIVE-RELATED"/>
    <property type="match status" value="1"/>
</dbReference>
<dbReference type="InterPro" id="IPR001296">
    <property type="entry name" value="Glyco_trans_1"/>
</dbReference>
<dbReference type="RefSeq" id="WP_394005760.1">
    <property type="nucleotide sequence ID" value="NZ_JBAFUR010000001.1"/>
</dbReference>
<dbReference type="Gene3D" id="3.40.50.2000">
    <property type="entry name" value="Glycogen Phosphorylase B"/>
    <property type="match status" value="1"/>
</dbReference>
<dbReference type="CDD" id="cd03801">
    <property type="entry name" value="GT4_PimA-like"/>
    <property type="match status" value="1"/>
</dbReference>
<feature type="domain" description="Glycosyl transferase family 1" evidence="1">
    <location>
        <begin position="265"/>
        <end position="367"/>
    </location>
</feature>
<name>A0ABW6ZDB5_9HYPH</name>
<gene>
    <name evidence="2" type="ORF">V5F30_06175</name>
</gene>
<dbReference type="EMBL" id="JBAFUR010000001">
    <property type="protein sequence ID" value="MFG1251778.1"/>
    <property type="molecule type" value="Genomic_DNA"/>
</dbReference>
<comment type="caution">
    <text evidence="2">The sequence shown here is derived from an EMBL/GenBank/DDBJ whole genome shotgun (WGS) entry which is preliminary data.</text>
</comment>
<dbReference type="Pfam" id="PF00534">
    <property type="entry name" value="Glycos_transf_1"/>
    <property type="match status" value="1"/>
</dbReference>
<proteinExistence type="predicted"/>
<dbReference type="PANTHER" id="PTHR46656:SF3">
    <property type="entry name" value="PUTATIVE-RELATED"/>
    <property type="match status" value="1"/>
</dbReference>
<protein>
    <submittedName>
        <fullName evidence="2">Glycosyltransferase family 4 protein</fullName>
        <ecNumber evidence="2">2.4.-.-</ecNumber>
    </submittedName>
</protein>